<comment type="subcellular location">
    <subcellularLocation>
        <location evidence="1">Mitochondrion</location>
    </subcellularLocation>
</comment>
<dbReference type="GO" id="GO:0005739">
    <property type="term" value="C:mitochondrion"/>
    <property type="evidence" value="ECO:0007669"/>
    <property type="project" value="UniProtKB-SubCell"/>
</dbReference>
<dbReference type="AlphaFoldDB" id="A0AAV3QTS9"/>
<keyword evidence="7" id="KW-1185">Reference proteome</keyword>
<dbReference type="Pfam" id="PF10644">
    <property type="entry name" value="Misat_Tub_SegII"/>
    <property type="match status" value="1"/>
</dbReference>
<dbReference type="PANTHER" id="PTHR13391:SF0">
    <property type="entry name" value="PROTEIN MISATO HOMOLOG 1"/>
    <property type="match status" value="1"/>
</dbReference>
<evidence type="ECO:0000256" key="3">
    <source>
        <dbReference type="ARBA" id="ARBA00023128"/>
    </source>
</evidence>
<keyword evidence="3" id="KW-0496">Mitochondrion</keyword>
<accession>A0AAV3QTS9</accession>
<proteinExistence type="inferred from homology"/>
<feature type="domain" description="DML1/Misato tubulin" evidence="5">
    <location>
        <begin position="156"/>
        <end position="335"/>
    </location>
</feature>
<reference evidence="6 7" key="1">
    <citation type="submission" date="2024-01" db="EMBL/GenBank/DDBJ databases">
        <title>The complete chloroplast genome sequence of Lithospermum erythrorhizon: insights into the phylogenetic relationship among Boraginaceae species and the maternal lineages of purple gromwells.</title>
        <authorList>
            <person name="Okada T."/>
            <person name="Watanabe K."/>
        </authorList>
    </citation>
    <scope>NUCLEOTIDE SEQUENCE [LARGE SCALE GENOMIC DNA]</scope>
</reference>
<comment type="similarity">
    <text evidence="2">Belongs to the misato family.</text>
</comment>
<evidence type="ECO:0000256" key="1">
    <source>
        <dbReference type="ARBA" id="ARBA00004173"/>
    </source>
</evidence>
<dbReference type="InterPro" id="IPR019605">
    <property type="entry name" value="Misato_II_tubulin-like"/>
</dbReference>
<evidence type="ECO:0000259" key="5">
    <source>
        <dbReference type="Pfam" id="PF14881"/>
    </source>
</evidence>
<evidence type="ECO:0008006" key="8">
    <source>
        <dbReference type="Google" id="ProtNLM"/>
    </source>
</evidence>
<evidence type="ECO:0000256" key="2">
    <source>
        <dbReference type="ARBA" id="ARBA00008507"/>
    </source>
</evidence>
<dbReference type="GO" id="GO:0007005">
    <property type="term" value="P:mitochondrion organization"/>
    <property type="evidence" value="ECO:0007669"/>
    <property type="project" value="InterPro"/>
</dbReference>
<dbReference type="Pfam" id="PF14881">
    <property type="entry name" value="Tubulin_3"/>
    <property type="match status" value="1"/>
</dbReference>
<dbReference type="InterPro" id="IPR036525">
    <property type="entry name" value="Tubulin/FtsZ_GTPase_sf"/>
</dbReference>
<feature type="domain" description="Misato Segment II tubulin-like" evidence="4">
    <location>
        <begin position="2"/>
        <end position="121"/>
    </location>
</feature>
<protein>
    <recommendedName>
        <fullName evidence="8">Protein misato homolog 1</fullName>
    </recommendedName>
</protein>
<dbReference type="CDD" id="cd06060">
    <property type="entry name" value="misato"/>
    <property type="match status" value="1"/>
</dbReference>
<gene>
    <name evidence="6" type="ORF">LIER_21616</name>
</gene>
<dbReference type="EMBL" id="BAABME010005734">
    <property type="protein sequence ID" value="GAA0166468.1"/>
    <property type="molecule type" value="Genomic_DNA"/>
</dbReference>
<dbReference type="Gene3D" id="3.40.50.1440">
    <property type="entry name" value="Tubulin/FtsZ, GTPase domain"/>
    <property type="match status" value="1"/>
</dbReference>
<name>A0AAV3QTS9_LITER</name>
<dbReference type="SUPFAM" id="SSF52490">
    <property type="entry name" value="Tubulin nucleotide-binding domain-like"/>
    <property type="match status" value="1"/>
</dbReference>
<dbReference type="Proteomes" id="UP001454036">
    <property type="component" value="Unassembled WGS sequence"/>
</dbReference>
<evidence type="ECO:0000259" key="4">
    <source>
        <dbReference type="Pfam" id="PF10644"/>
    </source>
</evidence>
<organism evidence="6 7">
    <name type="scientific">Lithospermum erythrorhizon</name>
    <name type="common">Purple gromwell</name>
    <name type="synonym">Lithospermum officinale var. erythrorhizon</name>
    <dbReference type="NCBI Taxonomy" id="34254"/>
    <lineage>
        <taxon>Eukaryota</taxon>
        <taxon>Viridiplantae</taxon>
        <taxon>Streptophyta</taxon>
        <taxon>Embryophyta</taxon>
        <taxon>Tracheophyta</taxon>
        <taxon>Spermatophyta</taxon>
        <taxon>Magnoliopsida</taxon>
        <taxon>eudicotyledons</taxon>
        <taxon>Gunneridae</taxon>
        <taxon>Pentapetalae</taxon>
        <taxon>asterids</taxon>
        <taxon>lamiids</taxon>
        <taxon>Boraginales</taxon>
        <taxon>Boraginaceae</taxon>
        <taxon>Boraginoideae</taxon>
        <taxon>Lithospermeae</taxon>
        <taxon>Lithospermum</taxon>
    </lineage>
</organism>
<comment type="caution">
    <text evidence="6">The sequence shown here is derived from an EMBL/GenBank/DDBJ whole genome shotgun (WGS) entry which is preliminary data.</text>
</comment>
<dbReference type="InterPro" id="IPR049942">
    <property type="entry name" value="DML1/Misato"/>
</dbReference>
<sequence length="571" mass="63035">MKEIVSIQVGDYANFLGSHFWNFQDELLGLADSPDADPAFKKHNFDMDAIYRIGETHQGIQTYTPRLLSIGFQGSLGSVSSRGTLYGERASVKQDVNTWNGHVAREESKPVKKNLFLQSLYEEEQETTAVVNSGNNWENPSNSEIQDKDIVKCLENGVQYWTDFSKVHYHHQSLYELNGMWMDVENFNHYATGRDVFSEGFRGEEINERLRFFIEECDHVQGVQLVVDDHGGFAGVAGEFLENIADDYSNLPVLLFSVRRPGLKVSNTLQKLSRSLHDAVSFSRLSAYCKLIIPIGLPSLSSSKASRYLRIKDENLYHTSAIYASAFHSVSLPLRMEPLGPTKTSNDASGPLDMNEIAHLLAGQGRQNIVATLDAAIPASFSGNLINQCLDKLHPLTPETAEDVEDSQATECMVVHGALKSGLQRASVSEVQEAVQAAYENAVAIPRFSHLSVSQCPLPIPLPFPSIFGSTIGQHGELLPSSSSSESRSPLDVHSIPMAARLRSSRSILPFLENRLTNLRKYGLNQGAAGSELLRSWGFERDDVVDIGETLSKLVSTLDPHSGMLSDSDSD</sequence>
<dbReference type="PANTHER" id="PTHR13391">
    <property type="entry name" value="MITOCHONDRIAL DISTRIBUTION REGULATOR MISATO"/>
    <property type="match status" value="1"/>
</dbReference>
<dbReference type="InterPro" id="IPR029209">
    <property type="entry name" value="DML1/Misato_tubulin"/>
</dbReference>
<evidence type="ECO:0000313" key="7">
    <source>
        <dbReference type="Proteomes" id="UP001454036"/>
    </source>
</evidence>
<evidence type="ECO:0000313" key="6">
    <source>
        <dbReference type="EMBL" id="GAA0166468.1"/>
    </source>
</evidence>